<keyword evidence="5" id="KW-0539">Nucleus</keyword>
<dbReference type="PANTHER" id="PTHR21277">
    <property type="entry name" value="TRANSCRIPTIONAL ADAPTER 1"/>
    <property type="match status" value="1"/>
</dbReference>
<dbReference type="AlphaFoldDB" id="A0A1B6IQN5"/>
<keyword evidence="4" id="KW-0804">Transcription</keyword>
<comment type="subcellular location">
    <subcellularLocation>
        <location evidence="1">Nucleus</location>
    </subcellularLocation>
</comment>
<keyword evidence="3" id="KW-0805">Transcription regulation</keyword>
<evidence type="ECO:0000256" key="1">
    <source>
        <dbReference type="ARBA" id="ARBA00004123"/>
    </source>
</evidence>
<evidence type="ECO:0000313" key="7">
    <source>
        <dbReference type="EMBL" id="JAS89229.1"/>
    </source>
</evidence>
<comment type="similarity">
    <text evidence="2">Belongs to the TADA1 family.</text>
</comment>
<name>A0A1B6IQN5_9HEMI</name>
<dbReference type="GO" id="GO:0006357">
    <property type="term" value="P:regulation of transcription by RNA polymerase II"/>
    <property type="evidence" value="ECO:0007669"/>
    <property type="project" value="TreeGrafter"/>
</dbReference>
<dbReference type="GO" id="GO:0005634">
    <property type="term" value="C:nucleus"/>
    <property type="evidence" value="ECO:0007669"/>
    <property type="project" value="UniProtKB-SubCell"/>
</dbReference>
<protein>
    <submittedName>
        <fullName evidence="7">Uncharacterized protein</fullName>
    </submittedName>
</protein>
<feature type="compositionally biased region" description="Basic and acidic residues" evidence="6">
    <location>
        <begin position="72"/>
        <end position="84"/>
    </location>
</feature>
<dbReference type="GO" id="GO:0000124">
    <property type="term" value="C:SAGA complex"/>
    <property type="evidence" value="ECO:0007669"/>
    <property type="project" value="UniProtKB-ARBA"/>
</dbReference>
<evidence type="ECO:0000256" key="6">
    <source>
        <dbReference type="SAM" id="MobiDB-lite"/>
    </source>
</evidence>
<accession>A0A1B6IQN5</accession>
<dbReference type="GO" id="GO:0003713">
    <property type="term" value="F:transcription coactivator activity"/>
    <property type="evidence" value="ECO:0007669"/>
    <property type="project" value="TreeGrafter"/>
</dbReference>
<organism evidence="7">
    <name type="scientific">Homalodisca liturata</name>
    <dbReference type="NCBI Taxonomy" id="320908"/>
    <lineage>
        <taxon>Eukaryota</taxon>
        <taxon>Metazoa</taxon>
        <taxon>Ecdysozoa</taxon>
        <taxon>Arthropoda</taxon>
        <taxon>Hexapoda</taxon>
        <taxon>Insecta</taxon>
        <taxon>Pterygota</taxon>
        <taxon>Neoptera</taxon>
        <taxon>Paraneoptera</taxon>
        <taxon>Hemiptera</taxon>
        <taxon>Auchenorrhyncha</taxon>
        <taxon>Membracoidea</taxon>
        <taxon>Cicadellidae</taxon>
        <taxon>Cicadellinae</taxon>
        <taxon>Proconiini</taxon>
        <taxon>Homalodisca</taxon>
    </lineage>
</organism>
<reference evidence="7" key="1">
    <citation type="submission" date="2015-11" db="EMBL/GenBank/DDBJ databases">
        <title>De novo transcriptome assembly of four potential Pierce s Disease insect vectors from Arizona vineyards.</title>
        <authorList>
            <person name="Tassone E.E."/>
        </authorList>
    </citation>
    <scope>NUCLEOTIDE SEQUENCE</scope>
</reference>
<dbReference type="EMBL" id="GECU01018477">
    <property type="protein sequence ID" value="JAS89229.1"/>
    <property type="molecule type" value="Transcribed_RNA"/>
</dbReference>
<dbReference type="Pfam" id="PF12767">
    <property type="entry name" value="SAGA-Tad1"/>
    <property type="match status" value="1"/>
</dbReference>
<evidence type="ECO:0000256" key="5">
    <source>
        <dbReference type="ARBA" id="ARBA00023242"/>
    </source>
</evidence>
<evidence type="ECO:0000256" key="4">
    <source>
        <dbReference type="ARBA" id="ARBA00023163"/>
    </source>
</evidence>
<proteinExistence type="inferred from homology"/>
<evidence type="ECO:0000256" key="3">
    <source>
        <dbReference type="ARBA" id="ARBA00023015"/>
    </source>
</evidence>
<evidence type="ECO:0000256" key="2">
    <source>
        <dbReference type="ARBA" id="ARBA00010314"/>
    </source>
</evidence>
<gene>
    <name evidence="7" type="ORF">g.11614</name>
</gene>
<dbReference type="PANTHER" id="PTHR21277:SF5">
    <property type="entry name" value="TRANSCRIPTIONAL ADAPTER 1"/>
    <property type="match status" value="1"/>
</dbReference>
<sequence>MDSNDELYSIREKLMEALGDKAKVYCQHMKMWFHMKWTKEQFDAEVRKILDPKQAHLHNQFLLHMYIKCSKPDLPPHSRNDGRSKSKRRGRQSSYGFEQTNVQEFAPTRITQRPPDDPPRYCGQELLLPDQELIYMRLTLSAWELGLKGAERGAAEMLVAAVRVFLKNIVTTVVSRRNGFRMRGDGIQHSIGVPVPNPWLKNTSGIVGSREDETKMEILDNGENAPAARPSTTELQQDVALTYSASTNPAKKRPITAMECYEALQIYRNSVSSHGVYSINMERLTAQMSHPGWDDVENNLSK</sequence>
<dbReference type="CDD" id="cd22934">
    <property type="entry name" value="HFD_TADA1"/>
    <property type="match status" value="1"/>
</dbReference>
<dbReference type="InterPro" id="IPR024738">
    <property type="entry name" value="Hfi1/Tada1"/>
</dbReference>
<feature type="region of interest" description="Disordered" evidence="6">
    <location>
        <begin position="72"/>
        <end position="98"/>
    </location>
</feature>